<sequence>MRETESETGRLAQLGRNDMTVVLTGATSGIGQAAARLLAPHATQLILHGPQRPQEVIRQLEELRASSAGEVHYVQADFDSLAMVRALASEISKITDRVDVLINNASRPGAPRRQLSQDGNEATLQTNYLAAVLLTELLTPLLLASGGRVVHVASSTHLSASLDPDDLNLERSDYSATMAYARSKLALVAHARWLVEQAPQPQPDTVSVHPGVISTDLLHAMFDIRGDSVVHGAHNVVNAALYTNRWAGQYLDERRPVQPNPISLDAEFRHRLAKHTFDLLRRSGGVPGEAQALP</sequence>
<keyword evidence="1 2" id="KW-0560">Oxidoreductase</keyword>
<dbReference type="InterPro" id="IPR036291">
    <property type="entry name" value="NAD(P)-bd_dom_sf"/>
</dbReference>
<keyword evidence="3" id="KW-1185">Reference proteome</keyword>
<reference evidence="2 3" key="1">
    <citation type="submission" date="2015-12" db="EMBL/GenBank/DDBJ databases">
        <title>Genome sequence of Streptomyces sp. G25.</title>
        <authorList>
            <person name="Poehlein A."/>
            <person name="Roettig A."/>
            <person name="Hiessl S."/>
            <person name="Hauschild P."/>
            <person name="Schauer J."/>
            <person name="Madkour M.H."/>
            <person name="Al-Ansari A.M."/>
            <person name="Almakishah N.H."/>
            <person name="Steinbuechel A."/>
            <person name="Daniel R."/>
        </authorList>
    </citation>
    <scope>NUCLEOTIDE SEQUENCE [LARGE SCALE GENOMIC DNA]</scope>
    <source>
        <strain evidence="3">G25(2015)</strain>
    </source>
</reference>
<dbReference type="SUPFAM" id="SSF51735">
    <property type="entry name" value="NAD(P)-binding Rossmann-fold domains"/>
    <property type="match status" value="1"/>
</dbReference>
<dbReference type="Proteomes" id="UP000077381">
    <property type="component" value="Unassembled WGS sequence"/>
</dbReference>
<organism evidence="2 3">
    <name type="scientific">Streptomyces jeddahensis</name>
    <dbReference type="NCBI Taxonomy" id="1716141"/>
    <lineage>
        <taxon>Bacteria</taxon>
        <taxon>Bacillati</taxon>
        <taxon>Actinomycetota</taxon>
        <taxon>Actinomycetes</taxon>
        <taxon>Kitasatosporales</taxon>
        <taxon>Streptomycetaceae</taxon>
        <taxon>Streptomyces</taxon>
    </lineage>
</organism>
<dbReference type="Pfam" id="PF00106">
    <property type="entry name" value="adh_short"/>
    <property type="match status" value="1"/>
</dbReference>
<dbReference type="PANTHER" id="PTHR43157:SF68">
    <property type="entry name" value="RETINOL DEHYDROGENASE 13"/>
    <property type="match status" value="1"/>
</dbReference>
<dbReference type="InterPro" id="IPR002347">
    <property type="entry name" value="SDR_fam"/>
</dbReference>
<protein>
    <submittedName>
        <fullName evidence="2">Fatty acyl-CoA reductase</fullName>
        <ecNumber evidence="2">1.2.1.-</ecNumber>
    </submittedName>
</protein>
<comment type="caution">
    <text evidence="2">The sequence shown here is derived from an EMBL/GenBank/DDBJ whole genome shotgun (WGS) entry which is preliminary data.</text>
</comment>
<dbReference type="EC" id="1.2.1.-" evidence="2"/>
<accession>A0A177HI73</accession>
<proteinExistence type="predicted"/>
<evidence type="ECO:0000313" key="3">
    <source>
        <dbReference type="Proteomes" id="UP000077381"/>
    </source>
</evidence>
<gene>
    <name evidence="2" type="primary">acr1_6</name>
    <name evidence="2" type="ORF">STSP_62690</name>
</gene>
<dbReference type="PANTHER" id="PTHR43157">
    <property type="entry name" value="PHOSPHATIDYLINOSITOL-GLYCAN BIOSYNTHESIS CLASS F PROTEIN-RELATED"/>
    <property type="match status" value="1"/>
</dbReference>
<dbReference type="AlphaFoldDB" id="A0A177HI73"/>
<dbReference type="EMBL" id="LOHS01000143">
    <property type="protein sequence ID" value="OAH10416.1"/>
    <property type="molecule type" value="Genomic_DNA"/>
</dbReference>
<dbReference type="GO" id="GO:0016491">
    <property type="term" value="F:oxidoreductase activity"/>
    <property type="evidence" value="ECO:0007669"/>
    <property type="project" value="UniProtKB-KW"/>
</dbReference>
<evidence type="ECO:0000313" key="2">
    <source>
        <dbReference type="EMBL" id="OAH10416.1"/>
    </source>
</evidence>
<dbReference type="STRING" id="1716141.STSP_62690"/>
<dbReference type="PRINTS" id="PR00081">
    <property type="entry name" value="GDHRDH"/>
</dbReference>
<dbReference type="RefSeq" id="WP_198547464.1">
    <property type="nucleotide sequence ID" value="NZ_LOHS01000143.1"/>
</dbReference>
<dbReference type="Gene3D" id="3.40.50.720">
    <property type="entry name" value="NAD(P)-binding Rossmann-like Domain"/>
    <property type="match status" value="1"/>
</dbReference>
<name>A0A177HI73_9ACTN</name>
<evidence type="ECO:0000256" key="1">
    <source>
        <dbReference type="ARBA" id="ARBA00023002"/>
    </source>
</evidence>
<dbReference type="PATRIC" id="fig|1716141.3.peg.6591"/>